<dbReference type="CDD" id="cd02809">
    <property type="entry name" value="alpha_hydroxyacid_oxid_FMN"/>
    <property type="match status" value="1"/>
</dbReference>
<evidence type="ECO:0000313" key="7">
    <source>
        <dbReference type="EMBL" id="MFC3145008.1"/>
    </source>
</evidence>
<accession>A0ABV7GTN7</accession>
<reference evidence="8" key="1">
    <citation type="journal article" date="2019" name="Int. J. Syst. Evol. Microbiol.">
        <title>The Global Catalogue of Microorganisms (GCM) 10K type strain sequencing project: providing services to taxonomists for standard genome sequencing and annotation.</title>
        <authorList>
            <consortium name="The Broad Institute Genomics Platform"/>
            <consortium name="The Broad Institute Genome Sequencing Center for Infectious Disease"/>
            <person name="Wu L."/>
            <person name="Ma J."/>
        </authorList>
    </citation>
    <scope>NUCLEOTIDE SEQUENCE [LARGE SCALE GENOMIC DNA]</scope>
    <source>
        <strain evidence="8">KCTC 52366</strain>
    </source>
</reference>
<keyword evidence="8" id="KW-1185">Reference proteome</keyword>
<evidence type="ECO:0000313" key="8">
    <source>
        <dbReference type="Proteomes" id="UP001595632"/>
    </source>
</evidence>
<dbReference type="Proteomes" id="UP001595632">
    <property type="component" value="Unassembled WGS sequence"/>
</dbReference>
<evidence type="ECO:0000256" key="5">
    <source>
        <dbReference type="ARBA" id="ARBA00024042"/>
    </source>
</evidence>
<evidence type="ECO:0000256" key="1">
    <source>
        <dbReference type="ARBA" id="ARBA00001917"/>
    </source>
</evidence>
<evidence type="ECO:0000256" key="4">
    <source>
        <dbReference type="ARBA" id="ARBA00023002"/>
    </source>
</evidence>
<feature type="domain" description="FMN hydroxy acid dehydrogenase" evidence="6">
    <location>
        <begin position="3"/>
        <end position="380"/>
    </location>
</feature>
<dbReference type="EMBL" id="JBHRTB010000010">
    <property type="protein sequence ID" value="MFC3145008.1"/>
    <property type="molecule type" value="Genomic_DNA"/>
</dbReference>
<sequence length="380" mass="41775">MSDLDQTHPSIADLRDRARRRLPRFVWDFMDSATGTESTEKRNRDKLDEIRFRPDVLFGEPEFRLGKSLLGRDYALPIGISPVGMSGLVWPGAEVALAKLGAERNIPYGLSCVATQLPENVGPYTNGDGWFQLYPPRDPKIRADMLKRAKDSGFRTLVLTADVPYASRRERQRRGGMTSPPRITPRIAWQCATKPAWSLATARTGMPRLAFIESYTGRSGALSSTAHVGYLIRTSPDWDYLRALREEWDGPLVVKGILVPEDAARLKQEGADAVWVSNHAGRQFDAAPSSIEVLPAIRDAVGPDYPLIFDSGVRSGLDVLRALALGADFVFLGRAFHYGLAAFGPSGAAHVVDLMTEDLKANLGQLGLPSYDGLAQRLLT</sequence>
<dbReference type="GO" id="GO:0016491">
    <property type="term" value="F:oxidoreductase activity"/>
    <property type="evidence" value="ECO:0007669"/>
    <property type="project" value="UniProtKB-KW"/>
</dbReference>
<dbReference type="PANTHER" id="PTHR10578:SF107">
    <property type="entry name" value="2-HYDROXYACID OXIDASE 1"/>
    <property type="match status" value="1"/>
</dbReference>
<evidence type="ECO:0000259" key="6">
    <source>
        <dbReference type="PROSITE" id="PS51349"/>
    </source>
</evidence>
<dbReference type="Pfam" id="PF01070">
    <property type="entry name" value="FMN_dh"/>
    <property type="match status" value="1"/>
</dbReference>
<dbReference type="PIRSF" id="PIRSF000138">
    <property type="entry name" value="Al-hdrx_acd_dh"/>
    <property type="match status" value="1"/>
</dbReference>
<dbReference type="EC" id="1.-.-.-" evidence="7"/>
<keyword evidence="2" id="KW-0285">Flavoprotein</keyword>
<dbReference type="PANTHER" id="PTHR10578">
    <property type="entry name" value="S -2-HYDROXY-ACID OXIDASE-RELATED"/>
    <property type="match status" value="1"/>
</dbReference>
<comment type="caution">
    <text evidence="7">The sequence shown here is derived from an EMBL/GenBank/DDBJ whole genome shotgun (WGS) entry which is preliminary data.</text>
</comment>
<dbReference type="InterPro" id="IPR013785">
    <property type="entry name" value="Aldolase_TIM"/>
</dbReference>
<evidence type="ECO:0000256" key="2">
    <source>
        <dbReference type="ARBA" id="ARBA00022630"/>
    </source>
</evidence>
<dbReference type="InterPro" id="IPR037396">
    <property type="entry name" value="FMN_HAD"/>
</dbReference>
<keyword evidence="4 7" id="KW-0560">Oxidoreductase</keyword>
<protein>
    <submittedName>
        <fullName evidence="7">Alpha-hydroxy acid oxidase</fullName>
        <ecNumber evidence="7">1.-.-.-</ecNumber>
    </submittedName>
</protein>
<dbReference type="RefSeq" id="WP_275634209.1">
    <property type="nucleotide sequence ID" value="NZ_JARGYD010000008.1"/>
</dbReference>
<keyword evidence="3" id="KW-0288">FMN</keyword>
<proteinExistence type="inferred from homology"/>
<organism evidence="7 8">
    <name type="scientific">Psychromarinibacter halotolerans</name>
    <dbReference type="NCBI Taxonomy" id="1775175"/>
    <lineage>
        <taxon>Bacteria</taxon>
        <taxon>Pseudomonadati</taxon>
        <taxon>Pseudomonadota</taxon>
        <taxon>Alphaproteobacteria</taxon>
        <taxon>Rhodobacterales</taxon>
        <taxon>Paracoccaceae</taxon>
        <taxon>Psychromarinibacter</taxon>
    </lineage>
</organism>
<comment type="cofactor">
    <cofactor evidence="1">
        <name>FMN</name>
        <dbReference type="ChEBI" id="CHEBI:58210"/>
    </cofactor>
</comment>
<dbReference type="SUPFAM" id="SSF51395">
    <property type="entry name" value="FMN-linked oxidoreductases"/>
    <property type="match status" value="1"/>
</dbReference>
<dbReference type="Gene3D" id="3.20.20.70">
    <property type="entry name" value="Aldolase class I"/>
    <property type="match status" value="1"/>
</dbReference>
<name>A0ABV7GTN7_9RHOB</name>
<dbReference type="PROSITE" id="PS51349">
    <property type="entry name" value="FMN_HYDROXY_ACID_DH_2"/>
    <property type="match status" value="1"/>
</dbReference>
<comment type="similarity">
    <text evidence="5">Belongs to the FMN-dependent alpha-hydroxy acid dehydrogenase family.</text>
</comment>
<dbReference type="InterPro" id="IPR012133">
    <property type="entry name" value="Alpha-hydoxy_acid_DH_FMN"/>
</dbReference>
<gene>
    <name evidence="7" type="ORF">ACFOGP_19965</name>
</gene>
<dbReference type="InterPro" id="IPR000262">
    <property type="entry name" value="FMN-dep_DH"/>
</dbReference>
<evidence type="ECO:0000256" key="3">
    <source>
        <dbReference type="ARBA" id="ARBA00022643"/>
    </source>
</evidence>